<dbReference type="InterPro" id="IPR007695">
    <property type="entry name" value="DNA_mismatch_repair_MutS-lik_N"/>
</dbReference>
<evidence type="ECO:0000256" key="13">
    <source>
        <dbReference type="RuleBase" id="RU003756"/>
    </source>
</evidence>
<dbReference type="Proteomes" id="UP000193719">
    <property type="component" value="Unassembled WGS sequence"/>
</dbReference>
<dbReference type="FunFam" id="3.40.50.300:FF:000870">
    <property type="entry name" value="MutS protein homolog 4"/>
    <property type="match status" value="1"/>
</dbReference>
<dbReference type="Gene3D" id="3.40.50.300">
    <property type="entry name" value="P-loop containing nucleotide triphosphate hydrolases"/>
    <property type="match status" value="1"/>
</dbReference>
<evidence type="ECO:0000256" key="1">
    <source>
        <dbReference type="ARBA" id="ARBA00004123"/>
    </source>
</evidence>
<dbReference type="AlphaFoldDB" id="A0A1Y1VAU7"/>
<reference evidence="15 16" key="1">
    <citation type="submission" date="2016-08" db="EMBL/GenBank/DDBJ databases">
        <title>Genomes of anaerobic fungi encode conserved fungal cellulosomes for biomass hydrolysis.</title>
        <authorList>
            <consortium name="DOE Joint Genome Institute"/>
            <person name="Haitjema C.H."/>
            <person name="Gilmore S.P."/>
            <person name="Henske J.K."/>
            <person name="Solomon K.V."/>
            <person name="De Groot R."/>
            <person name="Kuo A."/>
            <person name="Mondo S.J."/>
            <person name="Salamov A.A."/>
            <person name="Labutti K."/>
            <person name="Zhao Z."/>
            <person name="Chiniquy J."/>
            <person name="Barry K."/>
            <person name="Brewer H.M."/>
            <person name="Purvine S.O."/>
            <person name="Wright A.T."/>
            <person name="Boxma B."/>
            <person name="Van Alen T."/>
            <person name="Hackstein J.H."/>
            <person name="Baker S.E."/>
            <person name="Grigoriev I.V."/>
            <person name="O'Malley M.A."/>
        </authorList>
    </citation>
    <scope>NUCLEOTIDE SEQUENCE [LARGE SCALE GENOMIC DNA]</scope>
    <source>
        <strain evidence="16">finn</strain>
    </source>
</reference>
<dbReference type="OrthoDB" id="10252754at2759"/>
<dbReference type="InterPro" id="IPR007861">
    <property type="entry name" value="DNA_mismatch_repair_MutS_clamp"/>
</dbReference>
<dbReference type="SUPFAM" id="SSF55271">
    <property type="entry name" value="DNA repair protein MutS, domain I"/>
    <property type="match status" value="1"/>
</dbReference>
<keyword evidence="4 13" id="KW-0547">Nucleotide-binding</keyword>
<keyword evidence="8 13" id="KW-0234">DNA repair</keyword>
<evidence type="ECO:0000259" key="14">
    <source>
        <dbReference type="PROSITE" id="PS00486"/>
    </source>
</evidence>
<protein>
    <recommendedName>
        <fullName evidence="3 12">DNA mismatch repair protein MSH3</fullName>
    </recommendedName>
    <alternativeName>
        <fullName evidence="3 12">DNA mismatch repair protein MSH3</fullName>
    </alternativeName>
    <alternativeName>
        <fullName evidence="11">MutS protein homolog 3</fullName>
    </alternativeName>
</protein>
<comment type="function">
    <text evidence="13">Component of the post-replicative DNA mismatch repair system (MMR).</text>
</comment>
<feature type="domain" description="DNA mismatch repair proteins mutS family" evidence="14">
    <location>
        <begin position="888"/>
        <end position="904"/>
    </location>
</feature>
<comment type="similarity">
    <text evidence="2">Belongs to the DNA mismatch repair MutS family. MSH3 subfamily.</text>
</comment>
<keyword evidence="9" id="KW-0539">Nucleus</keyword>
<dbReference type="SUPFAM" id="SSF48334">
    <property type="entry name" value="DNA repair protein MutS, domain III"/>
    <property type="match status" value="1"/>
</dbReference>
<dbReference type="InterPro" id="IPR007696">
    <property type="entry name" value="DNA_mismatch_repair_MutS_core"/>
</dbReference>
<dbReference type="PIRSF" id="PIRSF037677">
    <property type="entry name" value="DNA_mis_repair_Msh6"/>
    <property type="match status" value="1"/>
</dbReference>
<dbReference type="InterPro" id="IPR045076">
    <property type="entry name" value="MutS"/>
</dbReference>
<evidence type="ECO:0000313" key="15">
    <source>
        <dbReference type="EMBL" id="ORX51377.1"/>
    </source>
</evidence>
<evidence type="ECO:0000256" key="6">
    <source>
        <dbReference type="ARBA" id="ARBA00022840"/>
    </source>
</evidence>
<dbReference type="Pfam" id="PF05188">
    <property type="entry name" value="MutS_II"/>
    <property type="match status" value="1"/>
</dbReference>
<comment type="caution">
    <text evidence="15">The sequence shown here is derived from an EMBL/GenBank/DDBJ whole genome shotgun (WGS) entry which is preliminary data.</text>
</comment>
<dbReference type="PANTHER" id="PTHR11361">
    <property type="entry name" value="DNA MISMATCH REPAIR PROTEIN MUTS FAMILY MEMBER"/>
    <property type="match status" value="1"/>
</dbReference>
<name>A0A1Y1VAU7_9FUNG</name>
<dbReference type="Pfam" id="PF00488">
    <property type="entry name" value="MutS_V"/>
    <property type="match status" value="1"/>
</dbReference>
<dbReference type="SUPFAM" id="SSF53150">
    <property type="entry name" value="DNA repair protein MutS, domain II"/>
    <property type="match status" value="1"/>
</dbReference>
<evidence type="ECO:0000256" key="11">
    <source>
        <dbReference type="ARBA" id="ARBA00029792"/>
    </source>
</evidence>
<dbReference type="InterPro" id="IPR036187">
    <property type="entry name" value="DNA_mismatch_repair_MutS_sf"/>
</dbReference>
<dbReference type="PANTHER" id="PTHR11361:SF122">
    <property type="entry name" value="DNA MISMATCH REPAIR PROTEIN MSH3"/>
    <property type="match status" value="1"/>
</dbReference>
<sequence length="1043" mass="119653">MSNNSKKEFKQATISSFFKTPKTKKTVNELPSYSNINLSQFKKVHDSKVSLKRSASEEIEVNISEKNTDVSISNKRRNIYKSYHNALQKFKFTTISHKPTNKNTIGDSNTTLLTETDKSTLKINSNKSYLNIGDLSKFNSSISSTESKASKKIVYTPLEQQYLEIKKKNPNTLLAIEVGYKYRFFDDDALTVSKVLGITCYKDHNFYSAVIPVHRLMIHLRKLVRFGYKIGIVNQLETSAIKAESSSKNKPFVRELTKIYTKSTFIDDVSSDSDSSLENQSLSSTLVCIYENTKKNPNALIEKTSISIVSVDLSAGSIIYDSFQDDFTRNKLETRLVHMLPSELLLPSTLSNETEKIISNISVNGIGFSNESIRIERSETFFKHVDEAYDEIKKFYNESSYLEKIISILDEFKKGTSHNSNILICINALLKYLKEFKLESVLYIPNNFSSFEQKNYLTLNGNTITNLEIFRNSKDNNYEGTLFELIDNTKSKFGRRLLKKWIEKPLVNINLLNERINAVEELINGEIIQTSNFEKLKKLLSSIPDIEKALCHIFYKRCSLSELVDTLIAFDKISNTFPEDDIPCTINSPLLKEIITSISIPHLLLKYLGKINISQAKENDVLNFLRDTSQYPNIRTYKGVIDNIKKELDDHLCEIRKKIHKPNLEYISVSGIEYLLEFRTTQCKNLPLDWIKINNTKTFSRYRTPFIEKKLKEKDLYSEKLLLECNLAYKDFLNHFTDDYEKFKNVVNKLSILDCLLSLSIVATQPGYVKPIYSEENIIEVKDGRNPITEVNKATYVPNDVLLNDENKCMIITGPNMGGKSNYVRQVALIVVLSQIGSYVPAKYAKLGLFDGIYTRMGAQDNIMKGQSTFMVELQETSNILKYATPRSLIILDEFGRGTSTYDGIALAYSTLSYILENINATTLFITHFSTLGSLESKFSQCHNFYMNYVEDKEENENKIIFLYKIVRGITDKSYGINVAMLANIPKCITDVAVKKSKELENSIQKNIDDKRLWFSQNLFKRLYKSDINDMSLEELYHYLDLI</sequence>
<evidence type="ECO:0000256" key="10">
    <source>
        <dbReference type="ARBA" id="ARBA00025902"/>
    </source>
</evidence>
<dbReference type="GO" id="GO:0005524">
    <property type="term" value="F:ATP binding"/>
    <property type="evidence" value="ECO:0007669"/>
    <property type="project" value="UniProtKB-KW"/>
</dbReference>
<dbReference type="NCBIfam" id="NF003810">
    <property type="entry name" value="PRK05399.1"/>
    <property type="match status" value="1"/>
</dbReference>
<dbReference type="GO" id="GO:0007534">
    <property type="term" value="P:gene conversion at mating-type locus"/>
    <property type="evidence" value="ECO:0007669"/>
    <property type="project" value="EnsemblFungi"/>
</dbReference>
<evidence type="ECO:0000256" key="8">
    <source>
        <dbReference type="ARBA" id="ARBA00023204"/>
    </source>
</evidence>
<keyword evidence="5 13" id="KW-0227">DNA damage</keyword>
<dbReference type="InterPro" id="IPR017261">
    <property type="entry name" value="DNA_mismatch_repair_MutS/MSH"/>
</dbReference>
<dbReference type="Gene3D" id="3.40.1170.10">
    <property type="entry name" value="DNA repair protein MutS, domain I"/>
    <property type="match status" value="1"/>
</dbReference>
<dbReference type="GO" id="GO:0007131">
    <property type="term" value="P:reciprocal meiotic recombination"/>
    <property type="evidence" value="ECO:0007669"/>
    <property type="project" value="EnsemblFungi"/>
</dbReference>
<dbReference type="InterPro" id="IPR036678">
    <property type="entry name" value="MutS_con_dom_sf"/>
</dbReference>
<reference evidence="15 16" key="2">
    <citation type="submission" date="2016-08" db="EMBL/GenBank/DDBJ databases">
        <title>Pervasive Adenine N6-methylation of Active Genes in Fungi.</title>
        <authorList>
            <consortium name="DOE Joint Genome Institute"/>
            <person name="Mondo S.J."/>
            <person name="Dannebaum R.O."/>
            <person name="Kuo R.C."/>
            <person name="Labutti K."/>
            <person name="Haridas S."/>
            <person name="Kuo A."/>
            <person name="Salamov A."/>
            <person name="Ahrendt S.R."/>
            <person name="Lipzen A."/>
            <person name="Sullivan W."/>
            <person name="Andreopoulos W.B."/>
            <person name="Clum A."/>
            <person name="Lindquist E."/>
            <person name="Daum C."/>
            <person name="Ramamoorthy G.K."/>
            <person name="Gryganskyi A."/>
            <person name="Culley D."/>
            <person name="Magnuson J.K."/>
            <person name="James T.Y."/>
            <person name="O'Malley M.A."/>
            <person name="Stajich J.E."/>
            <person name="Spatafora J.W."/>
            <person name="Visel A."/>
            <person name="Grigoriev I.V."/>
        </authorList>
    </citation>
    <scope>NUCLEOTIDE SEQUENCE [LARGE SCALE GENOMIC DNA]</scope>
    <source>
        <strain evidence="16">finn</strain>
    </source>
</reference>
<dbReference type="GO" id="GO:0005634">
    <property type="term" value="C:nucleus"/>
    <property type="evidence" value="ECO:0007669"/>
    <property type="project" value="UniProtKB-SubCell"/>
</dbReference>
<comment type="subcellular location">
    <subcellularLocation>
        <location evidence="1">Nucleus</location>
    </subcellularLocation>
</comment>
<dbReference type="Gene3D" id="3.30.420.110">
    <property type="entry name" value="MutS, connector domain"/>
    <property type="match status" value="1"/>
</dbReference>
<organism evidence="15 16">
    <name type="scientific">Piromyces finnis</name>
    <dbReference type="NCBI Taxonomy" id="1754191"/>
    <lineage>
        <taxon>Eukaryota</taxon>
        <taxon>Fungi</taxon>
        <taxon>Fungi incertae sedis</taxon>
        <taxon>Chytridiomycota</taxon>
        <taxon>Chytridiomycota incertae sedis</taxon>
        <taxon>Neocallimastigomycetes</taxon>
        <taxon>Neocallimastigales</taxon>
        <taxon>Neocallimastigaceae</taxon>
        <taxon>Piromyces</taxon>
    </lineage>
</organism>
<dbReference type="GO" id="GO:0140664">
    <property type="term" value="F:ATP-dependent DNA damage sensor activity"/>
    <property type="evidence" value="ECO:0007669"/>
    <property type="project" value="InterPro"/>
</dbReference>
<dbReference type="PROSITE" id="PS00486">
    <property type="entry name" value="DNA_MISMATCH_REPAIR_2"/>
    <property type="match status" value="1"/>
</dbReference>
<evidence type="ECO:0000256" key="7">
    <source>
        <dbReference type="ARBA" id="ARBA00023125"/>
    </source>
</evidence>
<keyword evidence="6" id="KW-0067">ATP-binding</keyword>
<dbReference type="GO" id="GO:0006298">
    <property type="term" value="P:mismatch repair"/>
    <property type="evidence" value="ECO:0007669"/>
    <property type="project" value="InterPro"/>
</dbReference>
<evidence type="ECO:0000256" key="5">
    <source>
        <dbReference type="ARBA" id="ARBA00022763"/>
    </source>
</evidence>
<proteinExistence type="inferred from homology"/>
<evidence type="ECO:0000256" key="12">
    <source>
        <dbReference type="ARBA" id="ARBA00073774"/>
    </source>
</evidence>
<dbReference type="InterPro" id="IPR000432">
    <property type="entry name" value="DNA_mismatch_repair_MutS_C"/>
</dbReference>
<dbReference type="STRING" id="1754191.A0A1Y1VAU7"/>
<evidence type="ECO:0000256" key="2">
    <source>
        <dbReference type="ARBA" id="ARBA00007094"/>
    </source>
</evidence>
<dbReference type="GO" id="GO:0035861">
    <property type="term" value="C:site of double-strand break"/>
    <property type="evidence" value="ECO:0007669"/>
    <property type="project" value="EnsemblFungi"/>
</dbReference>
<dbReference type="InterPro" id="IPR016151">
    <property type="entry name" value="DNA_mismatch_repair_MutS_N"/>
</dbReference>
<dbReference type="EMBL" id="MCFH01000018">
    <property type="protein sequence ID" value="ORX51377.1"/>
    <property type="molecule type" value="Genomic_DNA"/>
</dbReference>
<dbReference type="InterPro" id="IPR027417">
    <property type="entry name" value="P-loop_NTPase"/>
</dbReference>
<dbReference type="GO" id="GO:0030983">
    <property type="term" value="F:mismatched DNA binding"/>
    <property type="evidence" value="ECO:0007669"/>
    <property type="project" value="InterPro"/>
</dbReference>
<dbReference type="Pfam" id="PF05190">
    <property type="entry name" value="MutS_IV"/>
    <property type="match status" value="1"/>
</dbReference>
<evidence type="ECO:0000313" key="16">
    <source>
        <dbReference type="Proteomes" id="UP000193719"/>
    </source>
</evidence>
<dbReference type="SUPFAM" id="SSF52540">
    <property type="entry name" value="P-loop containing nucleoside triphosphate hydrolases"/>
    <property type="match status" value="1"/>
</dbReference>
<dbReference type="FunFam" id="3.40.1170.10:FF:000004">
    <property type="entry name" value="DNA mismatch repair protein"/>
    <property type="match status" value="1"/>
</dbReference>
<dbReference type="Pfam" id="PF05192">
    <property type="entry name" value="MutS_III"/>
    <property type="match status" value="1"/>
</dbReference>
<accession>A0A1Y1VAU7</accession>
<dbReference type="InterPro" id="IPR007860">
    <property type="entry name" value="DNA_mmatch_repair_MutS_con_dom"/>
</dbReference>
<keyword evidence="7 13" id="KW-0238">DNA-binding</keyword>
<dbReference type="Gene3D" id="1.10.1420.10">
    <property type="match status" value="2"/>
</dbReference>
<gene>
    <name evidence="15" type="ORF">BCR36DRAFT_411844</name>
</gene>
<evidence type="ECO:0000256" key="9">
    <source>
        <dbReference type="ARBA" id="ARBA00023242"/>
    </source>
</evidence>
<dbReference type="SMART" id="SM00533">
    <property type="entry name" value="MUTSd"/>
    <property type="match status" value="1"/>
</dbReference>
<dbReference type="FunFam" id="1.10.1420.10:FF:000004">
    <property type="entry name" value="DNA mismatch repair protein Msh3"/>
    <property type="match status" value="1"/>
</dbReference>
<dbReference type="GO" id="GO:0043570">
    <property type="term" value="P:maintenance of DNA repeat elements"/>
    <property type="evidence" value="ECO:0007669"/>
    <property type="project" value="EnsemblFungi"/>
</dbReference>
<evidence type="ECO:0000256" key="3">
    <source>
        <dbReference type="ARBA" id="ARBA00022151"/>
    </source>
</evidence>
<evidence type="ECO:0000256" key="4">
    <source>
        <dbReference type="ARBA" id="ARBA00022741"/>
    </source>
</evidence>
<dbReference type="SMART" id="SM00534">
    <property type="entry name" value="MUTSac"/>
    <property type="match status" value="1"/>
</dbReference>
<dbReference type="Pfam" id="PF01624">
    <property type="entry name" value="MutS_I"/>
    <property type="match status" value="1"/>
</dbReference>
<comment type="subunit">
    <text evidence="10">Heterodimer consisting of MSH2-MSH3 (MutS beta). Forms a ternary complex with MutL alpha (MLH1-PMS1).</text>
</comment>
<keyword evidence="16" id="KW-1185">Reference proteome</keyword>